<dbReference type="Proteomes" id="UP000288805">
    <property type="component" value="Unassembled WGS sequence"/>
</dbReference>
<reference evidence="1 2" key="1">
    <citation type="journal article" date="2018" name="PLoS Genet.">
        <title>Population sequencing reveals clonal diversity and ancestral inbreeding in the grapevine cultivar Chardonnay.</title>
        <authorList>
            <person name="Roach M.J."/>
            <person name="Johnson D.L."/>
            <person name="Bohlmann J."/>
            <person name="van Vuuren H.J."/>
            <person name="Jones S.J."/>
            <person name="Pretorius I.S."/>
            <person name="Schmidt S.A."/>
            <person name="Borneman A.R."/>
        </authorList>
    </citation>
    <scope>NUCLEOTIDE SEQUENCE [LARGE SCALE GENOMIC DNA]</scope>
    <source>
        <strain evidence="2">cv. Chardonnay</strain>
        <tissue evidence="1">Leaf</tissue>
    </source>
</reference>
<evidence type="ECO:0000313" key="2">
    <source>
        <dbReference type="Proteomes" id="UP000288805"/>
    </source>
</evidence>
<organism evidence="1 2">
    <name type="scientific">Vitis vinifera</name>
    <name type="common">Grape</name>
    <dbReference type="NCBI Taxonomy" id="29760"/>
    <lineage>
        <taxon>Eukaryota</taxon>
        <taxon>Viridiplantae</taxon>
        <taxon>Streptophyta</taxon>
        <taxon>Embryophyta</taxon>
        <taxon>Tracheophyta</taxon>
        <taxon>Spermatophyta</taxon>
        <taxon>Magnoliopsida</taxon>
        <taxon>eudicotyledons</taxon>
        <taxon>Gunneridae</taxon>
        <taxon>Pentapetalae</taxon>
        <taxon>rosids</taxon>
        <taxon>Vitales</taxon>
        <taxon>Vitaceae</taxon>
        <taxon>Viteae</taxon>
        <taxon>Vitis</taxon>
    </lineage>
</organism>
<name>A0A438GSY7_VITVI</name>
<protein>
    <submittedName>
        <fullName evidence="1">Uncharacterized protein</fullName>
    </submittedName>
</protein>
<gene>
    <name evidence="1" type="ORF">CK203_055372</name>
</gene>
<proteinExistence type="predicted"/>
<accession>A0A438GSY7</accession>
<dbReference type="AlphaFoldDB" id="A0A438GSY7"/>
<sequence>MDLHLFSLSSPRYLVLIAYSSCSPHRAVSFRRILVRTPGWFDRYSPLTSIFGSLLETRELPGEKFSRSLRRVQIENQGELAGEQRRRYPFFSRGSRVEKNPV</sequence>
<dbReference type="EMBL" id="QGNW01000352">
    <property type="protein sequence ID" value="RVW75310.1"/>
    <property type="molecule type" value="Genomic_DNA"/>
</dbReference>
<evidence type="ECO:0000313" key="1">
    <source>
        <dbReference type="EMBL" id="RVW75310.1"/>
    </source>
</evidence>
<comment type="caution">
    <text evidence="1">The sequence shown here is derived from an EMBL/GenBank/DDBJ whole genome shotgun (WGS) entry which is preliminary data.</text>
</comment>